<protein>
    <submittedName>
        <fullName evidence="1">DNA binding protein</fullName>
    </submittedName>
</protein>
<name>A0A218KS03_9CAUD</name>
<keyword evidence="2" id="KW-1185">Reference proteome</keyword>
<sequence>MHGYKYAVGDRVYRSRGNYAHSRLPRGSKGTVLGHNGGDVVPVRFDNGLRWYCDINFIKPLVRVVG</sequence>
<evidence type="ECO:0000313" key="1">
    <source>
        <dbReference type="EMBL" id="AQN32664.1"/>
    </source>
</evidence>
<dbReference type="EMBL" id="KY268296">
    <property type="protein sequence ID" value="AQN32664.1"/>
    <property type="molecule type" value="Genomic_DNA"/>
</dbReference>
<proteinExistence type="predicted"/>
<dbReference type="Proteomes" id="UP000223867">
    <property type="component" value="Segment"/>
</dbReference>
<reference evidence="1 2" key="1">
    <citation type="submission" date="2016-11" db="EMBL/GenBank/DDBJ databases">
        <title>Characterization of two novel podoviruses, vB_AbaP_AS11 and vB_AbaP_AS12, infecting clinical multidrug-resistant Acinetobacter baumannii strains.</title>
        <authorList>
            <person name="Popova A.V."/>
            <person name="Lavysh D.G."/>
            <person name="Klimuk E.I."/>
            <person name="Bogun A.G."/>
            <person name="Goncharov A.E."/>
        </authorList>
    </citation>
    <scope>NUCLEOTIDE SEQUENCE [LARGE SCALE GENOMIC DNA]</scope>
</reference>
<gene>
    <name evidence="1" type="ORF">AS11_gp12</name>
</gene>
<organism evidence="1 2">
    <name type="scientific">Acinetobacter phage vB_AbaP_AS11</name>
    <dbReference type="NCBI Taxonomy" id="1932886"/>
    <lineage>
        <taxon>Viruses</taxon>
        <taxon>Duplodnaviria</taxon>
        <taxon>Heunggongvirae</taxon>
        <taxon>Uroviricota</taxon>
        <taxon>Caudoviricetes</taxon>
        <taxon>Autographivirales</taxon>
        <taxon>Autoscriptoviridae</taxon>
        <taxon>Beijerinckvirinae</taxon>
        <taxon>Friunavirus</taxon>
        <taxon>Friunavirus AS11</taxon>
    </lineage>
</organism>
<dbReference type="OrthoDB" id="22195at10239"/>
<accession>A0A218KS03</accession>
<evidence type="ECO:0000313" key="2">
    <source>
        <dbReference type="Proteomes" id="UP000223867"/>
    </source>
</evidence>